<gene>
    <name evidence="3" type="ORF">FGG12_25295</name>
    <name evidence="4" type="ORF">M5D45_23040</name>
</gene>
<evidence type="ECO:0000313" key="6">
    <source>
        <dbReference type="Proteomes" id="UP001056132"/>
    </source>
</evidence>
<reference evidence="3 5" key="1">
    <citation type="submission" date="2019-05" db="EMBL/GenBank/DDBJ databases">
        <title>Whole genome sequence analysis of Cupriavidus campinensis S14E4C strain.</title>
        <authorList>
            <person name="Abbaszade G."/>
            <person name="Szabo A."/>
            <person name="Toumi M."/>
            <person name="Toth E."/>
        </authorList>
    </citation>
    <scope>NUCLEOTIDE SEQUENCE [LARGE SCALE GENOMIC DNA]</scope>
    <source>
        <strain evidence="3 5">S14E4C</strain>
    </source>
</reference>
<dbReference type="EMBL" id="VCIZ01000020">
    <property type="protein sequence ID" value="TSP09848.1"/>
    <property type="molecule type" value="Genomic_DNA"/>
</dbReference>
<accession>A0AAE9I751</accession>
<keyword evidence="1" id="KW-0175">Coiled coil</keyword>
<dbReference type="RefSeq" id="WP_144202198.1">
    <property type="nucleotide sequence ID" value="NZ_CAJPVH010000001.1"/>
</dbReference>
<evidence type="ECO:0000256" key="1">
    <source>
        <dbReference type="SAM" id="Coils"/>
    </source>
</evidence>
<feature type="coiled-coil region" evidence="1">
    <location>
        <begin position="34"/>
        <end position="65"/>
    </location>
</feature>
<proteinExistence type="predicted"/>
<evidence type="ECO:0000313" key="4">
    <source>
        <dbReference type="EMBL" id="URF08033.1"/>
    </source>
</evidence>
<protein>
    <recommendedName>
        <fullName evidence="7">DUF4398 domain-containing protein</fullName>
    </recommendedName>
</protein>
<organism evidence="4 6">
    <name type="scientific">Cupriavidus campinensis</name>
    <dbReference type="NCBI Taxonomy" id="151783"/>
    <lineage>
        <taxon>Bacteria</taxon>
        <taxon>Pseudomonadati</taxon>
        <taxon>Pseudomonadota</taxon>
        <taxon>Betaproteobacteria</taxon>
        <taxon>Burkholderiales</taxon>
        <taxon>Burkholderiaceae</taxon>
        <taxon>Cupriavidus</taxon>
    </lineage>
</organism>
<keyword evidence="5" id="KW-1185">Reference proteome</keyword>
<evidence type="ECO:0000313" key="5">
    <source>
        <dbReference type="Proteomes" id="UP000318943"/>
    </source>
</evidence>
<dbReference type="Proteomes" id="UP000318943">
    <property type="component" value="Unassembled WGS sequence"/>
</dbReference>
<reference evidence="4" key="3">
    <citation type="submission" date="2022-05" db="EMBL/GenBank/DDBJ databases">
        <authorList>
            <person name="Kunte H.-J."/>
        </authorList>
    </citation>
    <scope>NUCLEOTIDE SEQUENCE</scope>
    <source>
        <strain evidence="4">G5</strain>
    </source>
</reference>
<feature type="signal peptide" evidence="2">
    <location>
        <begin position="1"/>
        <end position="20"/>
    </location>
</feature>
<evidence type="ECO:0000256" key="2">
    <source>
        <dbReference type="SAM" id="SignalP"/>
    </source>
</evidence>
<keyword evidence="2" id="KW-0732">Signal</keyword>
<feature type="chain" id="PRO_5042124800" description="DUF4398 domain-containing protein" evidence="2">
    <location>
        <begin position="21"/>
        <end position="84"/>
    </location>
</feature>
<evidence type="ECO:0000313" key="3">
    <source>
        <dbReference type="EMBL" id="TSP09848.1"/>
    </source>
</evidence>
<dbReference type="Proteomes" id="UP001056132">
    <property type="component" value="Chromosome 2"/>
</dbReference>
<name>A0AAE9I751_9BURK</name>
<sequence length="84" mass="9096">MKKIATLILLTATISTMAWAQQASPGSSATNDQLVQMRLEIQSARKEYDRKVKEAKGVFNEAKKAAAQERDTAISAARTKGGQS</sequence>
<dbReference type="KEGG" id="ccam:M5D45_23040"/>
<evidence type="ECO:0008006" key="7">
    <source>
        <dbReference type="Google" id="ProtNLM"/>
    </source>
</evidence>
<reference evidence="4" key="2">
    <citation type="journal article" date="2022" name="Microbiol. Resour. Announc.">
        <title>Genome Sequence of Cupriavidus campinensis Strain G5, a Member of a Bacterial Consortium Capable of Polyethylene Degradation.</title>
        <authorList>
            <person name="Schneider B."/>
            <person name="Pfeiffer F."/>
            <person name="Dyall-Smith M."/>
            <person name="Kunte H.J."/>
        </authorList>
    </citation>
    <scope>NUCLEOTIDE SEQUENCE</scope>
    <source>
        <strain evidence="4">G5</strain>
    </source>
</reference>
<dbReference type="EMBL" id="CP097331">
    <property type="protein sequence ID" value="URF08033.1"/>
    <property type="molecule type" value="Genomic_DNA"/>
</dbReference>
<dbReference type="AlphaFoldDB" id="A0AAE9I751"/>